<reference evidence="3" key="1">
    <citation type="journal article" date="2014" name="Nat. Genet.">
        <title>Genome of the human hookworm Necator americanus.</title>
        <authorList>
            <person name="Tang Y.T."/>
            <person name="Gao X."/>
            <person name="Rosa B.A."/>
            <person name="Abubucker S."/>
            <person name="Hallsworth-Pepin K."/>
            <person name="Martin J."/>
            <person name="Tyagi R."/>
            <person name="Heizer E."/>
            <person name="Zhang X."/>
            <person name="Bhonagiri-Palsikar V."/>
            <person name="Minx P."/>
            <person name="Warren W.C."/>
            <person name="Wang Q."/>
            <person name="Zhan B."/>
            <person name="Hotez P.J."/>
            <person name="Sternberg P.W."/>
            <person name="Dougall A."/>
            <person name="Gaze S.T."/>
            <person name="Mulvenna J."/>
            <person name="Sotillo J."/>
            <person name="Ranganathan S."/>
            <person name="Rabelo E.M."/>
            <person name="Wilson R.K."/>
            <person name="Felgner P.L."/>
            <person name="Bethony J."/>
            <person name="Hawdon J.M."/>
            <person name="Gasser R.B."/>
            <person name="Loukas A."/>
            <person name="Mitreva M."/>
        </authorList>
    </citation>
    <scope>NUCLEOTIDE SEQUENCE [LARGE SCALE GENOMIC DNA]</scope>
</reference>
<feature type="region of interest" description="Disordered" evidence="1">
    <location>
        <begin position="45"/>
        <end position="67"/>
    </location>
</feature>
<dbReference type="EMBL" id="KI659548">
    <property type="protein sequence ID" value="ETN79330.1"/>
    <property type="molecule type" value="Genomic_DNA"/>
</dbReference>
<proteinExistence type="predicted"/>
<feature type="compositionally biased region" description="Basic residues" evidence="1">
    <location>
        <begin position="58"/>
        <end position="67"/>
    </location>
</feature>
<gene>
    <name evidence="2" type="ORF">NECAME_18146</name>
</gene>
<sequence length="67" mass="8032">LVKKESLDELTIFSEQMIFHMHLWNSSLDWCETMMMCMWRVPRRSCQHRRPSQGDGTRKRRPPTAAP</sequence>
<protein>
    <submittedName>
        <fullName evidence="2">Uncharacterized protein</fullName>
    </submittedName>
</protein>
<name>W2TBC6_NECAM</name>
<dbReference type="KEGG" id="nai:NECAME_18146"/>
<dbReference type="Proteomes" id="UP000053676">
    <property type="component" value="Unassembled WGS sequence"/>
</dbReference>
<keyword evidence="3" id="KW-1185">Reference proteome</keyword>
<evidence type="ECO:0000256" key="1">
    <source>
        <dbReference type="SAM" id="MobiDB-lite"/>
    </source>
</evidence>
<accession>W2TBC6</accession>
<organism evidence="2 3">
    <name type="scientific">Necator americanus</name>
    <name type="common">Human hookworm</name>
    <dbReference type="NCBI Taxonomy" id="51031"/>
    <lineage>
        <taxon>Eukaryota</taxon>
        <taxon>Metazoa</taxon>
        <taxon>Ecdysozoa</taxon>
        <taxon>Nematoda</taxon>
        <taxon>Chromadorea</taxon>
        <taxon>Rhabditida</taxon>
        <taxon>Rhabditina</taxon>
        <taxon>Rhabditomorpha</taxon>
        <taxon>Strongyloidea</taxon>
        <taxon>Ancylostomatidae</taxon>
        <taxon>Bunostominae</taxon>
        <taxon>Necator</taxon>
    </lineage>
</organism>
<dbReference type="AlphaFoldDB" id="W2TBC6"/>
<evidence type="ECO:0000313" key="2">
    <source>
        <dbReference type="EMBL" id="ETN79330.1"/>
    </source>
</evidence>
<evidence type="ECO:0000313" key="3">
    <source>
        <dbReference type="Proteomes" id="UP000053676"/>
    </source>
</evidence>
<feature type="non-terminal residue" evidence="2">
    <location>
        <position position="1"/>
    </location>
</feature>